<sequence>MLLIGKNAELLLKLLIAIFFDVPDMKINNDQLFDEAVLAQSICSQRGTVEARDYQRYDYLGEEKWLMLFGHLLRITLKQPQSDQDGWHASGLPWDIKTS</sequence>
<evidence type="ECO:0000313" key="3">
    <source>
        <dbReference type="EMBL" id="GBN40628.1"/>
    </source>
</evidence>
<dbReference type="Proteomes" id="UP000499080">
    <property type="component" value="Unassembled WGS sequence"/>
</dbReference>
<proteinExistence type="predicted"/>
<gene>
    <name evidence="3" type="ORF">AVEN_107616_1</name>
</gene>
<evidence type="ECO:0000256" key="2">
    <source>
        <dbReference type="SAM" id="SignalP"/>
    </source>
</evidence>
<evidence type="ECO:0000313" key="4">
    <source>
        <dbReference type="Proteomes" id="UP000499080"/>
    </source>
</evidence>
<dbReference type="EMBL" id="BGPR01009530">
    <property type="protein sequence ID" value="GBN40628.1"/>
    <property type="molecule type" value="Genomic_DNA"/>
</dbReference>
<keyword evidence="4" id="KW-1185">Reference proteome</keyword>
<feature type="signal peptide" evidence="2">
    <location>
        <begin position="1"/>
        <end position="17"/>
    </location>
</feature>
<dbReference type="OrthoDB" id="7971529at2759"/>
<dbReference type="AlphaFoldDB" id="A0A4Y2NM97"/>
<keyword evidence="2" id="KW-0732">Signal</keyword>
<reference evidence="3 4" key="1">
    <citation type="journal article" date="2019" name="Sci. Rep.">
        <title>Orb-weaving spider Araneus ventricosus genome elucidates the spidroin gene catalogue.</title>
        <authorList>
            <person name="Kono N."/>
            <person name="Nakamura H."/>
            <person name="Ohtoshi R."/>
            <person name="Moran D.A.P."/>
            <person name="Shinohara A."/>
            <person name="Yoshida Y."/>
            <person name="Fujiwara M."/>
            <person name="Mori M."/>
            <person name="Tomita M."/>
            <person name="Arakawa K."/>
        </authorList>
    </citation>
    <scope>NUCLEOTIDE SEQUENCE [LARGE SCALE GENOMIC DNA]</scope>
</reference>
<evidence type="ECO:0000256" key="1">
    <source>
        <dbReference type="SAM" id="MobiDB-lite"/>
    </source>
</evidence>
<feature type="chain" id="PRO_5021367125" evidence="2">
    <location>
        <begin position="18"/>
        <end position="99"/>
    </location>
</feature>
<feature type="region of interest" description="Disordered" evidence="1">
    <location>
        <begin position="80"/>
        <end position="99"/>
    </location>
</feature>
<name>A0A4Y2NM97_ARAVE</name>
<organism evidence="3 4">
    <name type="scientific">Araneus ventricosus</name>
    <name type="common">Orbweaver spider</name>
    <name type="synonym">Epeira ventricosa</name>
    <dbReference type="NCBI Taxonomy" id="182803"/>
    <lineage>
        <taxon>Eukaryota</taxon>
        <taxon>Metazoa</taxon>
        <taxon>Ecdysozoa</taxon>
        <taxon>Arthropoda</taxon>
        <taxon>Chelicerata</taxon>
        <taxon>Arachnida</taxon>
        <taxon>Araneae</taxon>
        <taxon>Araneomorphae</taxon>
        <taxon>Entelegynae</taxon>
        <taxon>Araneoidea</taxon>
        <taxon>Araneidae</taxon>
        <taxon>Araneus</taxon>
    </lineage>
</organism>
<protein>
    <submittedName>
        <fullName evidence="3">Uncharacterized protein</fullName>
    </submittedName>
</protein>
<comment type="caution">
    <text evidence="3">The sequence shown here is derived from an EMBL/GenBank/DDBJ whole genome shotgun (WGS) entry which is preliminary data.</text>
</comment>
<accession>A0A4Y2NM97</accession>